<dbReference type="FunFam" id="3.40.50.300:FF:000285">
    <property type="entry name" value="Sporulation initiation inhibitor Soj"/>
    <property type="match status" value="1"/>
</dbReference>
<dbReference type="Gene3D" id="3.40.50.300">
    <property type="entry name" value="P-loop containing nucleotide triphosphate hydrolases"/>
    <property type="match status" value="1"/>
</dbReference>
<dbReference type="PANTHER" id="PTHR13696">
    <property type="entry name" value="P-LOOP CONTAINING NUCLEOSIDE TRIPHOSPHATE HYDROLASE"/>
    <property type="match status" value="1"/>
</dbReference>
<dbReference type="InterPro" id="IPR050678">
    <property type="entry name" value="DNA_Partitioning_ATPase"/>
</dbReference>
<dbReference type="Proteomes" id="UP000632498">
    <property type="component" value="Unassembled WGS sequence"/>
</dbReference>
<evidence type="ECO:0000259" key="3">
    <source>
        <dbReference type="Pfam" id="PF13614"/>
    </source>
</evidence>
<dbReference type="InterPro" id="IPR027417">
    <property type="entry name" value="P-loop_NTPase"/>
</dbReference>
<evidence type="ECO:0000256" key="2">
    <source>
        <dbReference type="ARBA" id="ARBA00074747"/>
    </source>
</evidence>
<keyword evidence="5" id="KW-1185">Reference proteome</keyword>
<gene>
    <name evidence="4" type="ORF">GCM10011332_24890</name>
</gene>
<dbReference type="EMBL" id="BMHV01000018">
    <property type="protein sequence ID" value="GGF69892.1"/>
    <property type="molecule type" value="Genomic_DNA"/>
</dbReference>
<evidence type="ECO:0000313" key="4">
    <source>
        <dbReference type="EMBL" id="GGF69892.1"/>
    </source>
</evidence>
<dbReference type="InterPro" id="IPR025669">
    <property type="entry name" value="AAA_dom"/>
</dbReference>
<sequence length="335" mass="36201">MTAVIAIMNHKGGVGKTTTTLNMASALAAGNNAVLIIDMDPQSNAATGLGLNAKAIQAGSYELILGDKKLQDVIHKTDLPNLSLVPATFQLAALSSVSPDDEDPEYWLRESLEQDDIPFDYVLIDCPPSFGILSLNALVAAHKVIVPVQSESFAIAGLQQMESSINDIRVEAGHDLDFRILMTLSDPSQQLHQLVDREVRAHFKEHVFQNAIPVEPKIAESAFLGRPVIFHSPNSQGARAYIRACAECLQWTQEEGDNKDLAAYRDTIVSGLKQWLKDDTITAHADPVQFDTSVKTPVKNHPPAQDANSLKVSIRNGVILALALTAGMALALLGL</sequence>
<evidence type="ECO:0000256" key="1">
    <source>
        <dbReference type="ARBA" id="ARBA00057242"/>
    </source>
</evidence>
<dbReference type="AlphaFoldDB" id="A0A917C5F8"/>
<dbReference type="PANTHER" id="PTHR13696:SF52">
    <property type="entry name" value="PARA FAMILY PROTEIN CT_582"/>
    <property type="match status" value="1"/>
</dbReference>
<reference evidence="4" key="1">
    <citation type="journal article" date="2014" name="Int. J. Syst. Evol. Microbiol.">
        <title>Complete genome sequence of Corynebacterium casei LMG S-19264T (=DSM 44701T), isolated from a smear-ripened cheese.</title>
        <authorList>
            <consortium name="US DOE Joint Genome Institute (JGI-PGF)"/>
            <person name="Walter F."/>
            <person name="Albersmeier A."/>
            <person name="Kalinowski J."/>
            <person name="Ruckert C."/>
        </authorList>
    </citation>
    <scope>NUCLEOTIDE SEQUENCE</scope>
    <source>
        <strain evidence="4">CGMCC 1.15254</strain>
    </source>
</reference>
<proteinExistence type="predicted"/>
<organism evidence="4 5">
    <name type="scientific">Terasakiella brassicae</name>
    <dbReference type="NCBI Taxonomy" id="1634917"/>
    <lineage>
        <taxon>Bacteria</taxon>
        <taxon>Pseudomonadati</taxon>
        <taxon>Pseudomonadota</taxon>
        <taxon>Alphaproteobacteria</taxon>
        <taxon>Rhodospirillales</taxon>
        <taxon>Terasakiellaceae</taxon>
        <taxon>Terasakiella</taxon>
    </lineage>
</organism>
<reference evidence="4" key="2">
    <citation type="submission" date="2020-09" db="EMBL/GenBank/DDBJ databases">
        <authorList>
            <person name="Sun Q."/>
            <person name="Zhou Y."/>
        </authorList>
    </citation>
    <scope>NUCLEOTIDE SEQUENCE</scope>
    <source>
        <strain evidence="4">CGMCC 1.15254</strain>
    </source>
</reference>
<accession>A0A917C5F8</accession>
<dbReference type="Pfam" id="PF13614">
    <property type="entry name" value="AAA_31"/>
    <property type="match status" value="1"/>
</dbReference>
<protein>
    <recommendedName>
        <fullName evidence="2">Chromosome partitioning protein ParA</fullName>
    </recommendedName>
</protein>
<evidence type="ECO:0000313" key="5">
    <source>
        <dbReference type="Proteomes" id="UP000632498"/>
    </source>
</evidence>
<dbReference type="SUPFAM" id="SSF52540">
    <property type="entry name" value="P-loop containing nucleoside triphosphate hydrolases"/>
    <property type="match status" value="1"/>
</dbReference>
<feature type="domain" description="AAA" evidence="3">
    <location>
        <begin position="3"/>
        <end position="176"/>
    </location>
</feature>
<dbReference type="RefSeq" id="WP_188665705.1">
    <property type="nucleotide sequence ID" value="NZ_BMHV01000018.1"/>
</dbReference>
<dbReference type="CDD" id="cd02042">
    <property type="entry name" value="ParAB_family"/>
    <property type="match status" value="1"/>
</dbReference>
<comment type="caution">
    <text evidence="4">The sequence shown here is derived from an EMBL/GenBank/DDBJ whole genome shotgun (WGS) entry which is preliminary data.</text>
</comment>
<name>A0A917C5F8_9PROT</name>
<comment type="function">
    <text evidence="1">Involved in chromosome partition. Localize to both poles of the predivisional cell following completion of DNA replication.</text>
</comment>